<accession>A0A1D1XKX6</accession>
<keyword evidence="2" id="KW-0677">Repeat</keyword>
<evidence type="ECO:0000256" key="3">
    <source>
        <dbReference type="PROSITE-ProRule" id="PRU00708"/>
    </source>
</evidence>
<dbReference type="NCBIfam" id="TIGR00756">
    <property type="entry name" value="PPR"/>
    <property type="match status" value="5"/>
</dbReference>
<protein>
    <submittedName>
        <fullName evidence="6">Pentatricopeptide repeat-containing protein At3g02650, mitochondrial</fullName>
    </submittedName>
</protein>
<feature type="repeat" description="PPR" evidence="3">
    <location>
        <begin position="559"/>
        <end position="593"/>
    </location>
</feature>
<proteinExistence type="inferred from homology"/>
<feature type="compositionally biased region" description="Polar residues" evidence="5">
    <location>
        <begin position="202"/>
        <end position="217"/>
    </location>
</feature>
<feature type="repeat" description="PPR" evidence="3">
    <location>
        <begin position="524"/>
        <end position="558"/>
    </location>
</feature>
<feature type="region of interest" description="Disordered" evidence="5">
    <location>
        <begin position="137"/>
        <end position="165"/>
    </location>
</feature>
<evidence type="ECO:0000313" key="6">
    <source>
        <dbReference type="EMBL" id="JAT43034.1"/>
    </source>
</evidence>
<feature type="repeat" description="PPR" evidence="3">
    <location>
        <begin position="418"/>
        <end position="452"/>
    </location>
</feature>
<feature type="non-terminal residue" evidence="6">
    <location>
        <position position="1"/>
    </location>
</feature>
<dbReference type="InterPro" id="IPR011990">
    <property type="entry name" value="TPR-like_helical_dom_sf"/>
</dbReference>
<dbReference type="EMBL" id="GDJX01024902">
    <property type="protein sequence ID" value="JAT43034.1"/>
    <property type="molecule type" value="Transcribed_RNA"/>
</dbReference>
<sequence>AVCPHSLVTPRPPLPLCSKRRLRTTIEVPTPRWQLRAGFLLPPASTGAFLLKPPFLLLARRGALRSRGAEGEMWRSRASAFLLRSSALGRVPRQTQVPLAILNPAPSPPPAPAKWVSPAEAHLRRCRFFSVDPSADDGVRATGEASSGEEDRAEDPAFASAGSGASLGFDGASGSISTETESWSVAFQEGAGNDDVFGESGTPDSISQESESWSTAFQDGIEKGDVWGENPSSVSPVAADPWGGSLWKENDGGGAASADFASGGSAEEAAEEVSVIDAEKLENLLSFLQSTVEQPLELTLDKMDLTLSEEFVARVLQTPLILADKLIGFFRWASKKPEFVMTSRILDLLVRAISSSAECTKNEAYILWDLIKEVGGTEKELLETEILNELISLFCKLEKAKAGFEVFNHFEEFGCKANPDSYYWTIRALSKRSMFDTAWSVCEKMLSSGELPDREKMGEVITLFCKGKRAKDAHLVYLVAKDNDKTPPHSYVNFLVGCLSRNDSTVHIALELLDDYSAESRKYAIKPFTSVITGLCRIKDVEEGKKLLYRMIDSGPLPGNVVFNHVISNLSKAGEMEDAEALMKQMENRGLRPDIYTYSVIMSGFAKGGLMDEARKIFDEAKKKYPRLISTTYHILIRGYCKIEDFESALECMGEMKNDGIQPNTDEYNKMIQSLCLRAMDWRTAAKLLKEMKESGLQLKGITRSLITAVKELEEEELKNITAVKELEEEELKNITAVKELEEEELK</sequence>
<feature type="repeat" description="PPR" evidence="3">
    <location>
        <begin position="664"/>
        <end position="699"/>
    </location>
</feature>
<dbReference type="InterPro" id="IPR002885">
    <property type="entry name" value="PPR_rpt"/>
</dbReference>
<evidence type="ECO:0000256" key="4">
    <source>
        <dbReference type="SAM" id="Coils"/>
    </source>
</evidence>
<reference evidence="6" key="1">
    <citation type="submission" date="2015-07" db="EMBL/GenBank/DDBJ databases">
        <title>Transcriptome Assembly of Anthurium amnicola.</title>
        <authorList>
            <person name="Suzuki J."/>
        </authorList>
    </citation>
    <scope>NUCLEOTIDE SEQUENCE</scope>
</reference>
<comment type="similarity">
    <text evidence="1">Belongs to the PPR family. P subfamily.</text>
</comment>
<dbReference type="InterPro" id="IPR050667">
    <property type="entry name" value="PPR-containing_protein"/>
</dbReference>
<evidence type="ECO:0000256" key="2">
    <source>
        <dbReference type="ARBA" id="ARBA00022737"/>
    </source>
</evidence>
<feature type="non-terminal residue" evidence="6">
    <location>
        <position position="747"/>
    </location>
</feature>
<feature type="coiled-coil region" evidence="4">
    <location>
        <begin position="710"/>
        <end position="747"/>
    </location>
</feature>
<feature type="region of interest" description="Disordered" evidence="5">
    <location>
        <begin position="191"/>
        <end position="263"/>
    </location>
</feature>
<dbReference type="Gene3D" id="1.25.40.10">
    <property type="entry name" value="Tetratricopeptide repeat domain"/>
    <property type="match status" value="3"/>
</dbReference>
<dbReference type="PANTHER" id="PTHR47939">
    <property type="entry name" value="MEMBRANE-ASSOCIATED SALT-INDUCIBLE PROTEIN-LIKE"/>
    <property type="match status" value="1"/>
</dbReference>
<feature type="repeat" description="PPR" evidence="3">
    <location>
        <begin position="629"/>
        <end position="663"/>
    </location>
</feature>
<keyword evidence="4" id="KW-0175">Coiled coil</keyword>
<evidence type="ECO:0000256" key="1">
    <source>
        <dbReference type="ARBA" id="ARBA00007626"/>
    </source>
</evidence>
<evidence type="ECO:0000256" key="5">
    <source>
        <dbReference type="SAM" id="MobiDB-lite"/>
    </source>
</evidence>
<gene>
    <name evidence="6" type="primary">At3g02650_1</name>
    <name evidence="6" type="ORF">g.89480</name>
</gene>
<dbReference type="Pfam" id="PF13041">
    <property type="entry name" value="PPR_2"/>
    <property type="match status" value="2"/>
</dbReference>
<name>A0A1D1XKX6_9ARAE</name>
<dbReference type="PROSITE" id="PS51375">
    <property type="entry name" value="PPR"/>
    <property type="match status" value="6"/>
</dbReference>
<dbReference type="AlphaFoldDB" id="A0A1D1XKX6"/>
<dbReference type="Pfam" id="PF01535">
    <property type="entry name" value="PPR"/>
    <property type="match status" value="1"/>
</dbReference>
<organism evidence="6">
    <name type="scientific">Anthurium amnicola</name>
    <dbReference type="NCBI Taxonomy" id="1678845"/>
    <lineage>
        <taxon>Eukaryota</taxon>
        <taxon>Viridiplantae</taxon>
        <taxon>Streptophyta</taxon>
        <taxon>Embryophyta</taxon>
        <taxon>Tracheophyta</taxon>
        <taxon>Spermatophyta</taxon>
        <taxon>Magnoliopsida</taxon>
        <taxon>Liliopsida</taxon>
        <taxon>Araceae</taxon>
        <taxon>Pothoideae</taxon>
        <taxon>Potheae</taxon>
        <taxon>Anthurium</taxon>
    </lineage>
</organism>
<feature type="repeat" description="PPR" evidence="3">
    <location>
        <begin position="594"/>
        <end position="624"/>
    </location>
</feature>
<dbReference type="PANTHER" id="PTHR47939:SF10">
    <property type="entry name" value="PENTACOTRIPEPTIDE-REPEAT REGION OF PRORP DOMAIN-CONTAINING PROTEIN"/>
    <property type="match status" value="1"/>
</dbReference>